<organism evidence="1 2">
    <name type="scientific">Parabacteroides distasonis str. 3776 D15 i</name>
    <dbReference type="NCBI Taxonomy" id="1339342"/>
    <lineage>
        <taxon>Bacteria</taxon>
        <taxon>Pseudomonadati</taxon>
        <taxon>Bacteroidota</taxon>
        <taxon>Bacteroidia</taxon>
        <taxon>Bacteroidales</taxon>
        <taxon>Tannerellaceae</taxon>
        <taxon>Parabacteroides</taxon>
    </lineage>
</organism>
<evidence type="ECO:0000313" key="1">
    <source>
        <dbReference type="EMBL" id="KDS36303.1"/>
    </source>
</evidence>
<sequence length="66" mass="7842">MTEASEKQNLFINYTWAQLGHNILWKMFLNGMIKHHRLFLNLGTMKVNPINIIIYSLIKKIDELQI</sequence>
<evidence type="ECO:0000313" key="2">
    <source>
        <dbReference type="Proteomes" id="UP000027850"/>
    </source>
</evidence>
<dbReference type="AlphaFoldDB" id="A0AB34LEG8"/>
<dbReference type="EMBL" id="JNHK01000091">
    <property type="protein sequence ID" value="KDS36303.1"/>
    <property type="molecule type" value="Genomic_DNA"/>
</dbReference>
<dbReference type="Proteomes" id="UP000027850">
    <property type="component" value="Unassembled WGS sequence"/>
</dbReference>
<gene>
    <name evidence="1" type="ORF">M091_1495</name>
</gene>
<reference evidence="1 2" key="1">
    <citation type="submission" date="2014-04" db="EMBL/GenBank/DDBJ databases">
        <authorList>
            <person name="Sears C."/>
            <person name="Carroll K."/>
            <person name="Sack B.R."/>
            <person name="Qadri F."/>
            <person name="Myers L.L."/>
            <person name="Chung G.-T."/>
            <person name="Escheverria P."/>
            <person name="Fraser C.M."/>
            <person name="Sadzewicz L."/>
            <person name="Shefchek K.A."/>
            <person name="Tallon L."/>
            <person name="Das S.P."/>
            <person name="Daugherty S."/>
            <person name="Mongodin E.F."/>
        </authorList>
    </citation>
    <scope>NUCLEOTIDE SEQUENCE [LARGE SCALE GENOMIC DNA]</scope>
    <source>
        <strain evidence="1 2">3776 D15 i</strain>
    </source>
</reference>
<accession>A0AB34LEG8</accession>
<proteinExistence type="predicted"/>
<comment type="caution">
    <text evidence="1">The sequence shown here is derived from an EMBL/GenBank/DDBJ whole genome shotgun (WGS) entry which is preliminary data.</text>
</comment>
<protein>
    <submittedName>
        <fullName evidence="1">Uncharacterized protein</fullName>
    </submittedName>
</protein>
<name>A0AB34LEG8_PARDI</name>